<evidence type="ECO:0000256" key="5">
    <source>
        <dbReference type="ARBA" id="ARBA00022989"/>
    </source>
</evidence>
<dbReference type="Gene3D" id="2.60.40.1210">
    <property type="entry name" value="Cellobiose dehydrogenase, cytochrome domain"/>
    <property type="match status" value="1"/>
</dbReference>
<dbReference type="InterPro" id="IPR006593">
    <property type="entry name" value="Cyt_b561/ferric_Rdtase_TM"/>
</dbReference>
<feature type="signal peptide" evidence="9">
    <location>
        <begin position="1"/>
        <end position="19"/>
    </location>
</feature>
<dbReference type="PANTHER" id="PTHR47797:SF1">
    <property type="entry name" value="CYTOCHROME B561 DOMAIN-CONTAINING PROTEIN-RELATED"/>
    <property type="match status" value="1"/>
</dbReference>
<feature type="compositionally biased region" description="Low complexity" evidence="7">
    <location>
        <begin position="198"/>
        <end position="253"/>
    </location>
</feature>
<name>A0ABR0KB17_9EURO</name>
<dbReference type="Pfam" id="PF16010">
    <property type="entry name" value="CDH-cyt"/>
    <property type="match status" value="1"/>
</dbReference>
<protein>
    <recommendedName>
        <fullName evidence="10">Cytochrome b561 domain-containing protein</fullName>
    </recommendedName>
</protein>
<dbReference type="EMBL" id="JAVRRG010000050">
    <property type="protein sequence ID" value="KAK5092942.1"/>
    <property type="molecule type" value="Genomic_DNA"/>
</dbReference>
<feature type="domain" description="Cytochrome b561" evidence="10">
    <location>
        <begin position="224"/>
        <end position="424"/>
    </location>
</feature>
<organism evidence="11 12">
    <name type="scientific">Lithohypha guttulata</name>
    <dbReference type="NCBI Taxonomy" id="1690604"/>
    <lineage>
        <taxon>Eukaryota</taxon>
        <taxon>Fungi</taxon>
        <taxon>Dikarya</taxon>
        <taxon>Ascomycota</taxon>
        <taxon>Pezizomycotina</taxon>
        <taxon>Eurotiomycetes</taxon>
        <taxon>Chaetothyriomycetidae</taxon>
        <taxon>Chaetothyriales</taxon>
        <taxon>Trichomeriaceae</taxon>
        <taxon>Lithohypha</taxon>
    </lineage>
</organism>
<keyword evidence="3 8" id="KW-0812">Transmembrane</keyword>
<dbReference type="Gene3D" id="1.20.120.1770">
    <property type="match status" value="1"/>
</dbReference>
<dbReference type="CDD" id="cd08760">
    <property type="entry name" value="Cyt_b561_FRRS1_like"/>
    <property type="match status" value="1"/>
</dbReference>
<feature type="compositionally biased region" description="Basic and acidic residues" evidence="7">
    <location>
        <begin position="437"/>
        <end position="448"/>
    </location>
</feature>
<keyword evidence="9" id="KW-0732">Signal</keyword>
<feature type="region of interest" description="Disordered" evidence="7">
    <location>
        <begin position="172"/>
        <end position="258"/>
    </location>
</feature>
<evidence type="ECO:0000256" key="8">
    <source>
        <dbReference type="SAM" id="Phobius"/>
    </source>
</evidence>
<sequence length="481" mass="50757">MGLSSYLTGIAVLATAATAQVATYSNNNEAFSVNIPSDTASAGSGPIYFQISAPSGTQWVSFGQGNRMSGSNMFVVYAQDSTNVTLSPRLGTGHSMPRYNSDAQVTLLDGSGIASDGSMVANVRCDNCESWSGGSMDFTDSSSSWIHASRSGDAMDTDDASASIQQHNTDTTFSLDLTSGTGGSSSNPFVAQADEPPASETAAATGVSSTASQTGSVSQTSGTASTATSGVSNPLASSGSDTTSSGNSGTSASERTGGDNTQMLLSAHGIIMSVLFLALFPLAALTLYLPTTKKVRFIHAPLQVLGTILLIVGMSLGIVLGNRIGEIDGYHQSIGFFVVAMLVLFQPAMGLYQHLHYHKTGGRTIFGVMHRWLGRSMIILGIVNGGLGWHLTHNAGAYTPYAVVAAIVFLIYISVLVFAWYKSRKSGDLEDEKALRQRRGYEMQQPKEAKHRRLGSDPANAYEHQQQSNSRRGSHTISSRR</sequence>
<dbReference type="PANTHER" id="PTHR47797">
    <property type="entry name" value="DEHYDROGENASE, PUTATIVE (AFU_ORTHOLOGUE AFUA_8G05805)-RELATED"/>
    <property type="match status" value="1"/>
</dbReference>
<feature type="transmembrane region" description="Helical" evidence="8">
    <location>
        <begin position="372"/>
        <end position="392"/>
    </location>
</feature>
<evidence type="ECO:0000256" key="1">
    <source>
        <dbReference type="ARBA" id="ARBA00004370"/>
    </source>
</evidence>
<evidence type="ECO:0000313" key="11">
    <source>
        <dbReference type="EMBL" id="KAK5092942.1"/>
    </source>
</evidence>
<evidence type="ECO:0000256" key="9">
    <source>
        <dbReference type="SAM" id="SignalP"/>
    </source>
</evidence>
<keyword evidence="4" id="KW-0249">Electron transport</keyword>
<evidence type="ECO:0000256" key="6">
    <source>
        <dbReference type="ARBA" id="ARBA00023136"/>
    </source>
</evidence>
<dbReference type="InterPro" id="IPR005018">
    <property type="entry name" value="DOMON_domain"/>
</dbReference>
<comment type="caution">
    <text evidence="11">The sequence shown here is derived from an EMBL/GenBank/DDBJ whole genome shotgun (WGS) entry which is preliminary data.</text>
</comment>
<evidence type="ECO:0000259" key="10">
    <source>
        <dbReference type="PROSITE" id="PS50939"/>
    </source>
</evidence>
<feature type="chain" id="PRO_5046694706" description="Cytochrome b561 domain-containing protein" evidence="9">
    <location>
        <begin position="20"/>
        <end position="481"/>
    </location>
</feature>
<dbReference type="CDD" id="cd09630">
    <property type="entry name" value="CDH_like_cytochrome"/>
    <property type="match status" value="1"/>
</dbReference>
<proteinExistence type="predicted"/>
<keyword evidence="12" id="KW-1185">Reference proteome</keyword>
<feature type="region of interest" description="Disordered" evidence="7">
    <location>
        <begin position="437"/>
        <end position="481"/>
    </location>
</feature>
<dbReference type="SUPFAM" id="SSF49344">
    <property type="entry name" value="CBD9-like"/>
    <property type="match status" value="1"/>
</dbReference>
<dbReference type="InterPro" id="IPR015920">
    <property type="entry name" value="Cellobiose_DH-like_cyt"/>
</dbReference>
<keyword evidence="6 8" id="KW-0472">Membrane</keyword>
<evidence type="ECO:0000256" key="7">
    <source>
        <dbReference type="SAM" id="MobiDB-lite"/>
    </source>
</evidence>
<dbReference type="PROSITE" id="PS50939">
    <property type="entry name" value="CYTOCHROME_B561"/>
    <property type="match status" value="1"/>
</dbReference>
<dbReference type="SMART" id="SM00665">
    <property type="entry name" value="B561"/>
    <property type="match status" value="1"/>
</dbReference>
<accession>A0ABR0KB17</accession>
<reference evidence="11 12" key="1">
    <citation type="submission" date="2023-08" db="EMBL/GenBank/DDBJ databases">
        <title>Black Yeasts Isolated from many extreme environments.</title>
        <authorList>
            <person name="Coleine C."/>
            <person name="Stajich J.E."/>
            <person name="Selbmann L."/>
        </authorList>
    </citation>
    <scope>NUCLEOTIDE SEQUENCE [LARGE SCALE GENOMIC DNA]</scope>
    <source>
        <strain evidence="11 12">CCFEE 5885</strain>
    </source>
</reference>
<feature type="transmembrane region" description="Helical" evidence="8">
    <location>
        <begin position="302"/>
        <end position="321"/>
    </location>
</feature>
<dbReference type="Proteomes" id="UP001345013">
    <property type="component" value="Unassembled WGS sequence"/>
</dbReference>
<feature type="transmembrane region" description="Helical" evidence="8">
    <location>
        <begin position="270"/>
        <end position="290"/>
    </location>
</feature>
<keyword evidence="5 8" id="KW-1133">Transmembrane helix</keyword>
<evidence type="ECO:0000256" key="3">
    <source>
        <dbReference type="ARBA" id="ARBA00022692"/>
    </source>
</evidence>
<dbReference type="SMART" id="SM00664">
    <property type="entry name" value="DoH"/>
    <property type="match status" value="1"/>
</dbReference>
<gene>
    <name evidence="11" type="ORF">LTR24_004737</name>
</gene>
<feature type="transmembrane region" description="Helical" evidence="8">
    <location>
        <begin position="333"/>
        <end position="352"/>
    </location>
</feature>
<comment type="subcellular location">
    <subcellularLocation>
        <location evidence="1">Membrane</location>
    </subcellularLocation>
</comment>
<feature type="compositionally biased region" description="Basic residues" evidence="7">
    <location>
        <begin position="472"/>
        <end position="481"/>
    </location>
</feature>
<evidence type="ECO:0000256" key="4">
    <source>
        <dbReference type="ARBA" id="ARBA00022982"/>
    </source>
</evidence>
<evidence type="ECO:0000256" key="2">
    <source>
        <dbReference type="ARBA" id="ARBA00022448"/>
    </source>
</evidence>
<evidence type="ECO:0000313" key="12">
    <source>
        <dbReference type="Proteomes" id="UP001345013"/>
    </source>
</evidence>
<keyword evidence="2" id="KW-0813">Transport</keyword>
<feature type="transmembrane region" description="Helical" evidence="8">
    <location>
        <begin position="398"/>
        <end position="421"/>
    </location>
</feature>